<dbReference type="OMA" id="PYFFLRL"/>
<dbReference type="SUPFAM" id="SSF53383">
    <property type="entry name" value="PLP-dependent transferases"/>
    <property type="match status" value="1"/>
</dbReference>
<comment type="similarity">
    <text evidence="2">Belongs to the class-I pyridoxal-phosphate-dependent aminotransferase family.</text>
</comment>
<evidence type="ECO:0000256" key="5">
    <source>
        <dbReference type="ARBA" id="ARBA00022898"/>
    </source>
</evidence>
<reference evidence="8 9" key="1">
    <citation type="submission" date="2016-02" db="EMBL/GenBank/DDBJ databases">
        <title>Biosynthesis of antibiotic leucinostatins and their inhibition on Phytophthora in bio-control Purpureocillium lilacinum.</title>
        <authorList>
            <person name="Wang G."/>
            <person name="Liu Z."/>
            <person name="Lin R."/>
            <person name="Li E."/>
            <person name="Mao Z."/>
            <person name="Ling J."/>
            <person name="Yin W."/>
            <person name="Xie B."/>
        </authorList>
    </citation>
    <scope>NUCLEOTIDE SEQUENCE [LARGE SCALE GENOMIC DNA]</scope>
    <source>
        <strain evidence="8">PLFJ-1</strain>
    </source>
</reference>
<dbReference type="Pfam" id="PF00155">
    <property type="entry name" value="Aminotran_1_2"/>
    <property type="match status" value="1"/>
</dbReference>
<organism evidence="8 9">
    <name type="scientific">Purpureocillium lilacinum</name>
    <name type="common">Paecilomyces lilacinus</name>
    <dbReference type="NCBI Taxonomy" id="33203"/>
    <lineage>
        <taxon>Eukaryota</taxon>
        <taxon>Fungi</taxon>
        <taxon>Dikarya</taxon>
        <taxon>Ascomycota</taxon>
        <taxon>Pezizomycotina</taxon>
        <taxon>Sordariomycetes</taxon>
        <taxon>Hypocreomycetidae</taxon>
        <taxon>Hypocreales</taxon>
        <taxon>Ophiocordycipitaceae</taxon>
        <taxon>Purpureocillium</taxon>
    </lineage>
</organism>
<dbReference type="Proteomes" id="UP001287286">
    <property type="component" value="Unassembled WGS sequence"/>
</dbReference>
<dbReference type="EMBL" id="JAWRVI010000075">
    <property type="protein sequence ID" value="KAK4081367.1"/>
    <property type="molecule type" value="Genomic_DNA"/>
</dbReference>
<dbReference type="InterPro" id="IPR004839">
    <property type="entry name" value="Aminotransferase_I/II_large"/>
</dbReference>
<keyword evidence="5" id="KW-0663">Pyridoxal phosphate</keyword>
<dbReference type="STRING" id="33203.A0A179HHU7"/>
<dbReference type="PANTHER" id="PTHR42790">
    <property type="entry name" value="AMINOTRANSFERASE"/>
    <property type="match status" value="1"/>
</dbReference>
<keyword evidence="10" id="KW-1185">Reference proteome</keyword>
<reference evidence="7" key="2">
    <citation type="submission" date="2023-11" db="EMBL/GenBank/DDBJ databases">
        <authorList>
            <person name="Beijen E."/>
            <person name="Ohm R.A."/>
        </authorList>
    </citation>
    <scope>NUCLEOTIDE SEQUENCE</scope>
    <source>
        <strain evidence="7">CBS 150709</strain>
    </source>
</reference>
<dbReference type="GO" id="GO:0047536">
    <property type="term" value="F:2-aminoadipate transaminase activity"/>
    <property type="evidence" value="ECO:0007669"/>
    <property type="project" value="TreeGrafter"/>
</dbReference>
<proteinExistence type="inferred from homology"/>
<protein>
    <submittedName>
        <fullName evidence="8">Aromatic aminotransferase Aro8</fullName>
    </submittedName>
</protein>
<dbReference type="Proteomes" id="UP000078340">
    <property type="component" value="Unassembled WGS sequence"/>
</dbReference>
<evidence type="ECO:0000313" key="9">
    <source>
        <dbReference type="Proteomes" id="UP000078340"/>
    </source>
</evidence>
<evidence type="ECO:0000259" key="6">
    <source>
        <dbReference type="Pfam" id="PF00155"/>
    </source>
</evidence>
<accession>A0A179HHU7</accession>
<name>A0A179HHU7_PURLI</name>
<evidence type="ECO:0000313" key="10">
    <source>
        <dbReference type="Proteomes" id="UP001287286"/>
    </source>
</evidence>
<dbReference type="EMBL" id="LSBI01000005">
    <property type="protein sequence ID" value="OAQ89787.1"/>
    <property type="molecule type" value="Genomic_DNA"/>
</dbReference>
<dbReference type="PANTHER" id="PTHR42790:SF21">
    <property type="entry name" value="AROMATIC_AMINOADIPATE AMINOTRANSFERASE 1"/>
    <property type="match status" value="1"/>
</dbReference>
<dbReference type="CDD" id="cd00609">
    <property type="entry name" value="AAT_like"/>
    <property type="match status" value="1"/>
</dbReference>
<gene>
    <name evidence="7" type="ORF">Purlil1_11709</name>
    <name evidence="8" type="ORF">VFPFJ_06201</name>
</gene>
<sequence length="511" mass="57239">MTFSQHIARFRERRACAEPLPTEVAPYTSSTFFKAKQSGSKNKARRWDHRFSLESATHESSPLKSASRSKQTKLISLGTARPTPEYYPWMSMHMETLDTPLEGMASQSSLPLMSCTKGEDSYDFSVAMNYGYSAGSPQLLRFITEHVEMIHKPQYDDWESCLTCGTTSALEIAFRMFCNRGDVVLVEQFTYPGTLAAMRGQGLHALGIEMDSLGLVPSDLEQKLESWDCTAGPKPFVLYTIPTGQNPTGTTQSAARRRQIYDIAVKHNLYIIEDDPYYFLQMGNDGSGSKSRGLSELDEYMAQLPPSYLSLDVSGRVLRMDTASKILAPGLRCGWVTGSSQVVDKFIAYSEISVLSPSGPSQVMMYKLLDQSWGHDGFIRWLAALSQKYRQRRDTMLRALERFLPMDVCSWGWPDSGMFLWVVIDLAKHPQLHCAETASRPLKLCQDAEDRIYQKSMANGVLVSKGSWFSVGKPQDRHVSFRLTFAAAAKGELAHAIRTFAEAVKSEFSSN</sequence>
<dbReference type="InterPro" id="IPR015424">
    <property type="entry name" value="PyrdxlP-dep_Trfase"/>
</dbReference>
<dbReference type="InterPro" id="IPR050859">
    <property type="entry name" value="Class-I_PLP-dep_aminotransf"/>
</dbReference>
<keyword evidence="4 8" id="KW-0808">Transferase</keyword>
<comment type="cofactor">
    <cofactor evidence="1">
        <name>pyridoxal 5'-phosphate</name>
        <dbReference type="ChEBI" id="CHEBI:597326"/>
    </cofactor>
</comment>
<dbReference type="GO" id="GO:0008793">
    <property type="term" value="F:aromatic-amino-acid transaminase activity"/>
    <property type="evidence" value="ECO:0007669"/>
    <property type="project" value="TreeGrafter"/>
</dbReference>
<dbReference type="Gene3D" id="3.40.640.10">
    <property type="entry name" value="Type I PLP-dependent aspartate aminotransferase-like (Major domain)"/>
    <property type="match status" value="1"/>
</dbReference>
<reference evidence="7 10" key="3">
    <citation type="journal article" date="2024" name="Microbiol. Resour. Announc.">
        <title>Genome annotations for the ascomycete fungi Trichoderma harzianum, Trichoderma aggressivum, and Purpureocillium lilacinum.</title>
        <authorList>
            <person name="Beijen E.P.W."/>
            <person name="Ohm R.A."/>
        </authorList>
    </citation>
    <scope>NUCLEOTIDE SEQUENCE [LARGE SCALE GENOMIC DNA]</scope>
    <source>
        <strain evidence="7 10">CBS 150709</strain>
    </source>
</reference>
<evidence type="ECO:0000313" key="7">
    <source>
        <dbReference type="EMBL" id="KAK4081367.1"/>
    </source>
</evidence>
<dbReference type="GO" id="GO:0006571">
    <property type="term" value="P:tyrosine biosynthetic process"/>
    <property type="evidence" value="ECO:0007669"/>
    <property type="project" value="TreeGrafter"/>
</dbReference>
<dbReference type="GO" id="GO:0019878">
    <property type="term" value="P:lysine biosynthetic process via aminoadipic acid"/>
    <property type="evidence" value="ECO:0007669"/>
    <property type="project" value="TreeGrafter"/>
</dbReference>
<dbReference type="GO" id="GO:0030170">
    <property type="term" value="F:pyridoxal phosphate binding"/>
    <property type="evidence" value="ECO:0007669"/>
    <property type="project" value="InterPro"/>
</dbReference>
<dbReference type="AlphaFoldDB" id="A0A179HHU7"/>
<dbReference type="KEGG" id="plj:28888325"/>
<evidence type="ECO:0000313" key="8">
    <source>
        <dbReference type="EMBL" id="OAQ89787.1"/>
    </source>
</evidence>
<dbReference type="InterPro" id="IPR015421">
    <property type="entry name" value="PyrdxlP-dep_Trfase_major"/>
</dbReference>
<keyword evidence="3 8" id="KW-0032">Aminotransferase</keyword>
<evidence type="ECO:0000256" key="2">
    <source>
        <dbReference type="ARBA" id="ARBA00007441"/>
    </source>
</evidence>
<evidence type="ECO:0000256" key="4">
    <source>
        <dbReference type="ARBA" id="ARBA00022679"/>
    </source>
</evidence>
<feature type="domain" description="Aminotransferase class I/classII large" evidence="6">
    <location>
        <begin position="121"/>
        <end position="499"/>
    </location>
</feature>
<comment type="caution">
    <text evidence="8">The sequence shown here is derived from an EMBL/GenBank/DDBJ whole genome shotgun (WGS) entry which is preliminary data.</text>
</comment>
<evidence type="ECO:0000256" key="1">
    <source>
        <dbReference type="ARBA" id="ARBA00001933"/>
    </source>
</evidence>
<dbReference type="GO" id="GO:0009074">
    <property type="term" value="P:aromatic amino acid family catabolic process"/>
    <property type="evidence" value="ECO:0007669"/>
    <property type="project" value="TreeGrafter"/>
</dbReference>
<evidence type="ECO:0000256" key="3">
    <source>
        <dbReference type="ARBA" id="ARBA00022576"/>
    </source>
</evidence>
<dbReference type="GeneID" id="28888325"/>